<dbReference type="AlphaFoldDB" id="A0A517S8L2"/>
<dbReference type="InterPro" id="IPR015421">
    <property type="entry name" value="PyrdxlP-dep_Trfase_major"/>
</dbReference>
<evidence type="ECO:0000256" key="2">
    <source>
        <dbReference type="ARBA" id="ARBA00004746"/>
    </source>
</evidence>
<gene>
    <name evidence="12" type="primary">bioF</name>
    <name evidence="12" type="ORF">Pan44_04780</name>
</gene>
<dbReference type="SUPFAM" id="SSF53383">
    <property type="entry name" value="PLP-dependent transferases"/>
    <property type="match status" value="1"/>
</dbReference>
<keyword evidence="6" id="KW-0093">Biotin biosynthesis</keyword>
<sequence>MSLDWIAAELAAWDNAGLRRARRVTRPLAAGMIEVNGRPLLNLAANDYLCLAGDARLAAAAREAIAEAGIGSRASALVSGRTVWHAELERRLAAFEHAEAAVLFPTGYAANVGTITALVDREDSVFCDRLNHASLIDGCRLSGARWHVIPHLDLGALEVELEKARGRRRRLIVIDSVFSMDGDVADLPALVELAERFDAMLLIDEAHATGVLGPGGRGLAEHFGATSSRLVRVGTLSKALGCLGGFVVGSQTLIDWLWNKARPQIFSTALPPAVAAAGCAALEVVEQEPERRSRLRTLSETLRARLTDAGLAVPETSLPTPIVPVVLGDEGRTLAAAARLEQAGFLVAAIRPPTVPAGSSRLRISLHCDVTDEQLDRLAGLLAAFASPQAAT</sequence>
<dbReference type="InterPro" id="IPR050087">
    <property type="entry name" value="AON_synthase_class-II"/>
</dbReference>
<dbReference type="PANTHER" id="PTHR13693">
    <property type="entry name" value="CLASS II AMINOTRANSFERASE/8-AMINO-7-OXONONANOATE SYNTHASE"/>
    <property type="match status" value="1"/>
</dbReference>
<accession>A0A517S8L2</accession>
<comment type="pathway">
    <text evidence="2 10">Cofactor biosynthesis; biotin biosynthesis.</text>
</comment>
<evidence type="ECO:0000256" key="9">
    <source>
        <dbReference type="PIRSR" id="PIRSR604723-51"/>
    </source>
</evidence>
<dbReference type="GO" id="GO:0008710">
    <property type="term" value="F:8-amino-7-oxononanoate synthase activity"/>
    <property type="evidence" value="ECO:0007669"/>
    <property type="project" value="UniProtKB-UniRule"/>
</dbReference>
<evidence type="ECO:0000313" key="13">
    <source>
        <dbReference type="Proteomes" id="UP000315700"/>
    </source>
</evidence>
<dbReference type="GO" id="GO:0009102">
    <property type="term" value="P:biotin biosynthetic process"/>
    <property type="evidence" value="ECO:0007669"/>
    <property type="project" value="UniProtKB-UniRule"/>
</dbReference>
<evidence type="ECO:0000256" key="6">
    <source>
        <dbReference type="ARBA" id="ARBA00022756"/>
    </source>
</evidence>
<dbReference type="InterPro" id="IPR004839">
    <property type="entry name" value="Aminotransferase_I/II_large"/>
</dbReference>
<dbReference type="Pfam" id="PF00155">
    <property type="entry name" value="Aminotran_1_2"/>
    <property type="match status" value="1"/>
</dbReference>
<dbReference type="InterPro" id="IPR015422">
    <property type="entry name" value="PyrdxlP-dep_Trfase_small"/>
</dbReference>
<comment type="subunit">
    <text evidence="4 10">Homodimer.</text>
</comment>
<evidence type="ECO:0000259" key="11">
    <source>
        <dbReference type="Pfam" id="PF00155"/>
    </source>
</evidence>
<keyword evidence="13" id="KW-1185">Reference proteome</keyword>
<feature type="domain" description="Aminotransferase class I/classII large" evidence="11">
    <location>
        <begin position="39"/>
        <end position="379"/>
    </location>
</feature>
<evidence type="ECO:0000256" key="5">
    <source>
        <dbReference type="ARBA" id="ARBA00022679"/>
    </source>
</evidence>
<proteinExistence type="inferred from homology"/>
<dbReference type="EC" id="2.3.1.47" evidence="10"/>
<evidence type="ECO:0000256" key="10">
    <source>
        <dbReference type="RuleBase" id="RU003693"/>
    </source>
</evidence>
<organism evidence="12 13">
    <name type="scientific">Caulifigura coniformis</name>
    <dbReference type="NCBI Taxonomy" id="2527983"/>
    <lineage>
        <taxon>Bacteria</taxon>
        <taxon>Pseudomonadati</taxon>
        <taxon>Planctomycetota</taxon>
        <taxon>Planctomycetia</taxon>
        <taxon>Planctomycetales</taxon>
        <taxon>Planctomycetaceae</taxon>
        <taxon>Caulifigura</taxon>
    </lineage>
</organism>
<evidence type="ECO:0000256" key="8">
    <source>
        <dbReference type="ARBA" id="ARBA00047715"/>
    </source>
</evidence>
<evidence type="ECO:0000256" key="7">
    <source>
        <dbReference type="ARBA" id="ARBA00022898"/>
    </source>
</evidence>
<comment type="catalytic activity">
    <reaction evidence="8 10">
        <text>6-carboxyhexanoyl-[ACP] + L-alanine + H(+) = (8S)-8-amino-7-oxononanoate + holo-[ACP] + CO2</text>
        <dbReference type="Rhea" id="RHEA:42288"/>
        <dbReference type="Rhea" id="RHEA-COMP:9685"/>
        <dbReference type="Rhea" id="RHEA-COMP:9955"/>
        <dbReference type="ChEBI" id="CHEBI:15378"/>
        <dbReference type="ChEBI" id="CHEBI:16526"/>
        <dbReference type="ChEBI" id="CHEBI:57972"/>
        <dbReference type="ChEBI" id="CHEBI:64479"/>
        <dbReference type="ChEBI" id="CHEBI:78846"/>
        <dbReference type="ChEBI" id="CHEBI:149468"/>
        <dbReference type="EC" id="2.3.1.47"/>
    </reaction>
</comment>
<comment type="similarity">
    <text evidence="3 10">Belongs to the class-II pyridoxal-phosphate-dependent aminotransferase family. BioF subfamily.</text>
</comment>
<reference evidence="12 13" key="1">
    <citation type="submission" date="2019-02" db="EMBL/GenBank/DDBJ databases">
        <title>Deep-cultivation of Planctomycetes and their phenomic and genomic characterization uncovers novel biology.</title>
        <authorList>
            <person name="Wiegand S."/>
            <person name="Jogler M."/>
            <person name="Boedeker C."/>
            <person name="Pinto D."/>
            <person name="Vollmers J."/>
            <person name="Rivas-Marin E."/>
            <person name="Kohn T."/>
            <person name="Peeters S.H."/>
            <person name="Heuer A."/>
            <person name="Rast P."/>
            <person name="Oberbeckmann S."/>
            <person name="Bunk B."/>
            <person name="Jeske O."/>
            <person name="Meyerdierks A."/>
            <person name="Storesund J.E."/>
            <person name="Kallscheuer N."/>
            <person name="Luecker S."/>
            <person name="Lage O.M."/>
            <person name="Pohl T."/>
            <person name="Merkel B.J."/>
            <person name="Hornburger P."/>
            <person name="Mueller R.-W."/>
            <person name="Bruemmer F."/>
            <person name="Labrenz M."/>
            <person name="Spormann A.M."/>
            <person name="Op den Camp H."/>
            <person name="Overmann J."/>
            <person name="Amann R."/>
            <person name="Jetten M.S.M."/>
            <person name="Mascher T."/>
            <person name="Medema M.H."/>
            <person name="Devos D.P."/>
            <person name="Kaster A.-K."/>
            <person name="Ovreas L."/>
            <person name="Rohde M."/>
            <person name="Galperin M.Y."/>
            <person name="Jogler C."/>
        </authorList>
    </citation>
    <scope>NUCLEOTIDE SEQUENCE [LARGE SCALE GENOMIC DNA]</scope>
    <source>
        <strain evidence="12 13">Pan44</strain>
    </source>
</reference>
<evidence type="ECO:0000256" key="4">
    <source>
        <dbReference type="ARBA" id="ARBA00011738"/>
    </source>
</evidence>
<evidence type="ECO:0000313" key="12">
    <source>
        <dbReference type="EMBL" id="QDT52466.1"/>
    </source>
</evidence>
<comment type="function">
    <text evidence="10">Catalyzes the decarboxylative condensation of pimeloyl-[acyl-carrier protein] and L-alanine to produce 8-amino-7-oxononanoate (AON), [acyl-carrier protein], and carbon dioxide.</text>
</comment>
<dbReference type="PROSITE" id="PS00599">
    <property type="entry name" value="AA_TRANSFER_CLASS_2"/>
    <property type="match status" value="1"/>
</dbReference>
<dbReference type="EMBL" id="CP036271">
    <property type="protein sequence ID" value="QDT52466.1"/>
    <property type="molecule type" value="Genomic_DNA"/>
</dbReference>
<keyword evidence="5 10" id="KW-0808">Transferase</keyword>
<evidence type="ECO:0000256" key="1">
    <source>
        <dbReference type="ARBA" id="ARBA00001933"/>
    </source>
</evidence>
<dbReference type="RefSeq" id="WP_145026840.1">
    <property type="nucleotide sequence ID" value="NZ_CP036271.1"/>
</dbReference>
<dbReference type="InParanoid" id="A0A517S8L2"/>
<dbReference type="GO" id="GO:0030170">
    <property type="term" value="F:pyridoxal phosphate binding"/>
    <property type="evidence" value="ECO:0007669"/>
    <property type="project" value="InterPro"/>
</dbReference>
<dbReference type="InterPro" id="IPR004723">
    <property type="entry name" value="AONS_Archaea/Proteobacteria"/>
</dbReference>
<dbReference type="OrthoDB" id="9807157at2"/>
<dbReference type="InterPro" id="IPR001917">
    <property type="entry name" value="Aminotrans_II_pyridoxalP_BS"/>
</dbReference>
<keyword evidence="7 9" id="KW-0663">Pyridoxal phosphate</keyword>
<protein>
    <recommendedName>
        <fullName evidence="10">8-amino-7-ketopelargonate synthase</fullName>
        <ecNumber evidence="10">2.3.1.47</ecNumber>
    </recommendedName>
</protein>
<name>A0A517S8L2_9PLAN</name>
<comment type="cofactor">
    <cofactor evidence="1 9 10">
        <name>pyridoxal 5'-phosphate</name>
        <dbReference type="ChEBI" id="CHEBI:597326"/>
    </cofactor>
</comment>
<dbReference type="UniPathway" id="UPA00078"/>
<dbReference type="KEGG" id="ccos:Pan44_04780"/>
<dbReference type="PANTHER" id="PTHR13693:SF100">
    <property type="entry name" value="8-AMINO-7-OXONONANOATE SYNTHASE"/>
    <property type="match status" value="1"/>
</dbReference>
<dbReference type="Proteomes" id="UP000315700">
    <property type="component" value="Chromosome"/>
</dbReference>
<dbReference type="NCBIfam" id="TIGR00858">
    <property type="entry name" value="bioF"/>
    <property type="match status" value="1"/>
</dbReference>
<dbReference type="Gene3D" id="3.40.640.10">
    <property type="entry name" value="Type I PLP-dependent aspartate aminotransferase-like (Major domain)"/>
    <property type="match status" value="1"/>
</dbReference>
<feature type="modified residue" description="N6-(pyridoxal phosphate)lysine" evidence="9">
    <location>
        <position position="238"/>
    </location>
</feature>
<evidence type="ECO:0000256" key="3">
    <source>
        <dbReference type="ARBA" id="ARBA00010008"/>
    </source>
</evidence>
<keyword evidence="12" id="KW-0012">Acyltransferase</keyword>
<dbReference type="InterPro" id="IPR015424">
    <property type="entry name" value="PyrdxlP-dep_Trfase"/>
</dbReference>
<dbReference type="Gene3D" id="3.90.1150.10">
    <property type="entry name" value="Aspartate Aminotransferase, domain 1"/>
    <property type="match status" value="1"/>
</dbReference>